<dbReference type="AlphaFoldDB" id="A0A855X7K9"/>
<feature type="domain" description="EcxA zinc-binding" evidence="1">
    <location>
        <begin position="33"/>
        <end position="363"/>
    </location>
</feature>
<proteinExistence type="predicted"/>
<gene>
    <name evidence="2" type="ORF">C3F09_05820</name>
</gene>
<dbReference type="PANTHER" id="PTHR38478">
    <property type="entry name" value="PEPTIDASE M1A AND M12B"/>
    <property type="match status" value="1"/>
</dbReference>
<protein>
    <recommendedName>
        <fullName evidence="1">EcxA zinc-binding domain-containing protein</fullName>
    </recommendedName>
</protein>
<dbReference type="PANTHER" id="PTHR38478:SF1">
    <property type="entry name" value="ZINC DEPENDENT METALLOPROTEASE DOMAIN LIPOPROTEIN"/>
    <property type="match status" value="1"/>
</dbReference>
<comment type="caution">
    <text evidence="2">The sequence shown here is derived from an EMBL/GenBank/DDBJ whole genome shotgun (WGS) entry which is preliminary data.</text>
</comment>
<dbReference type="Gene3D" id="3.40.390.10">
    <property type="entry name" value="Collagenase (Catalytic Domain)"/>
    <property type="match status" value="1"/>
</dbReference>
<evidence type="ECO:0000313" key="3">
    <source>
        <dbReference type="Proteomes" id="UP000250918"/>
    </source>
</evidence>
<feature type="non-terminal residue" evidence="2">
    <location>
        <position position="1"/>
    </location>
</feature>
<dbReference type="InterPro" id="IPR024079">
    <property type="entry name" value="MetalloPept_cat_dom_sf"/>
</dbReference>
<evidence type="ECO:0000313" key="2">
    <source>
        <dbReference type="EMBL" id="PWB73008.1"/>
    </source>
</evidence>
<name>A0A855X7K9_9BACT</name>
<dbReference type="EMBL" id="PQAP01000067">
    <property type="protein sequence ID" value="PWB73008.1"/>
    <property type="molecule type" value="Genomic_DNA"/>
</dbReference>
<dbReference type="Pfam" id="PF16313">
    <property type="entry name" value="DUF4953"/>
    <property type="match status" value="1"/>
</dbReference>
<dbReference type="InterPro" id="IPR032534">
    <property type="entry name" value="EcxA_zinc-bd"/>
</dbReference>
<evidence type="ECO:0000259" key="1">
    <source>
        <dbReference type="Pfam" id="PF16313"/>
    </source>
</evidence>
<sequence>NPDDETYNVAEQAALGLEFAMASTSDPVEQEALKKRYTHEFLRWLIAHEVGHTLGFRHNFKSSATYSLEQLADSNFTRLHSVSGSIMDYAAPNIAGRGKPQGHFCAPIPGPADDWTVEYAYSVWGAQSPEEERSRLEKIASRCGEPQLIFGSDEDAYGGSIRSIDPDCNLWDLSSDVIGFSAHKIELTKDLWTRALVEMEQPGVRYPRIRTAFQTGWRSYTDAATWVPKFIGGIYGSRDHIGDPNAHLPYRNVSAADQRRAMKLMQDYLFAPNAFDLPASVLNRLALDHMPDFEGTVYTAPQLDYPIHQTVMRIQALALDRLYSPYVLGRLLNNAVRYNPGETPYLMTDMFTDMRKGIWSEALTPRSVNSFRRQLQLAHLEELISIYLSSQSTFPTDARTLASNDLNVLESSCSRAAESPTIDAMTKAHFREVVRQITAAKKAQRDYGSLIILGQ</sequence>
<dbReference type="SUPFAM" id="SSF55486">
    <property type="entry name" value="Metalloproteases ('zincins'), catalytic domain"/>
    <property type="match status" value="1"/>
</dbReference>
<reference evidence="2 3" key="1">
    <citation type="journal article" date="2018" name="ISME J.">
        <title>A methanotrophic archaeon couples anaerobic oxidation of methane to Fe(III) reduction.</title>
        <authorList>
            <person name="Cai C."/>
            <person name="Leu A.O."/>
            <person name="Xie G.J."/>
            <person name="Guo J."/>
            <person name="Feng Y."/>
            <person name="Zhao J.X."/>
            <person name="Tyson G.W."/>
            <person name="Yuan Z."/>
            <person name="Hu S."/>
        </authorList>
    </citation>
    <scope>NUCLEOTIDE SEQUENCE [LARGE SCALE GENOMIC DNA]</scope>
    <source>
        <strain evidence="2">FeB_12</strain>
    </source>
</reference>
<dbReference type="Proteomes" id="UP000250918">
    <property type="component" value="Unassembled WGS sequence"/>
</dbReference>
<organism evidence="2 3">
    <name type="scientific">candidate division GN15 bacterium</name>
    <dbReference type="NCBI Taxonomy" id="2072418"/>
    <lineage>
        <taxon>Bacteria</taxon>
        <taxon>candidate division GN15</taxon>
    </lineage>
</organism>
<accession>A0A855X7K9</accession>
<dbReference type="GO" id="GO:0008237">
    <property type="term" value="F:metallopeptidase activity"/>
    <property type="evidence" value="ECO:0007669"/>
    <property type="project" value="InterPro"/>
</dbReference>